<keyword evidence="3" id="KW-0288">FMN</keyword>
<evidence type="ECO:0000256" key="1">
    <source>
        <dbReference type="ARBA" id="ARBA00001917"/>
    </source>
</evidence>
<evidence type="ECO:0000256" key="3">
    <source>
        <dbReference type="ARBA" id="ARBA00022643"/>
    </source>
</evidence>
<sequence length="547" mass="61318">MTSNMGGASSRLDYANKVMLAPMVRIGTLPARLLALDYGADVVYCEELIDHSMLRCQRVENELLDTIDFIKEQAHHPVFRTCAKEKDRVVFQMGTADPERALKVAKLVEGDVAGIDVNMGCPKEYSTKGGMGAALLSNPEKIKQILTTLVNGVSIPVTCKIRILPKLEDTLSLVKLIESTGVAAVAVHGRFKEERPRHPVHADVIKAITQTVSIPVIANGGSGDCIKRYEDIQRFREATGASSVMLARAAQWNFSIFRPEGMLPPDDVIRDYLRYAIDYDNVALNSKYILQQILQAEQQSPRGQKLLATQSLREMCALWNMVDYYDEVMVRRQARREELERKKGLSRHEPRLVDGIYTMHVEYIRKEYPSAVSPKTILLDWSRREYLPQPSYETVKQGIDAKFHSVVTVDDKRYASSFWHKAKKLAEQAAASVCLKTLGLHDGKLPVNIKEAKDDGKRHVETHGKTPSVESPQRKKCRTEDTETGGKVAARNDNESEGKKTGQSKIQTDVETKDTEDAQQTLKADHEVTKNGNGEKVDTEKCQHLDS</sequence>
<dbReference type="SMART" id="SM00358">
    <property type="entry name" value="DSRM"/>
    <property type="match status" value="1"/>
</dbReference>
<dbReference type="CDD" id="cd02801">
    <property type="entry name" value="DUS_like_FMN"/>
    <property type="match status" value="1"/>
</dbReference>
<dbReference type="PROSITE" id="PS01136">
    <property type="entry name" value="UPF0034"/>
    <property type="match status" value="1"/>
</dbReference>
<dbReference type="Pfam" id="PF00035">
    <property type="entry name" value="dsrm"/>
    <property type="match status" value="1"/>
</dbReference>
<dbReference type="PANTHER" id="PTHR45936">
    <property type="entry name" value="TRNA-DIHYDROURIDINE(20) SYNTHASE [NAD(P)+]-LIKE"/>
    <property type="match status" value="1"/>
</dbReference>
<organism evidence="9 10">
    <name type="scientific">Branchiostoma lanceolatum</name>
    <name type="common">Common lancelet</name>
    <name type="synonym">Amphioxus lanceolatum</name>
    <dbReference type="NCBI Taxonomy" id="7740"/>
    <lineage>
        <taxon>Eukaryota</taxon>
        <taxon>Metazoa</taxon>
        <taxon>Chordata</taxon>
        <taxon>Cephalochordata</taxon>
        <taxon>Leptocardii</taxon>
        <taxon>Amphioxiformes</taxon>
        <taxon>Branchiostomatidae</taxon>
        <taxon>Branchiostoma</taxon>
    </lineage>
</organism>
<dbReference type="Gene3D" id="3.20.20.70">
    <property type="entry name" value="Aldolase class I"/>
    <property type="match status" value="1"/>
</dbReference>
<dbReference type="GO" id="GO:0000049">
    <property type="term" value="F:tRNA binding"/>
    <property type="evidence" value="ECO:0007669"/>
    <property type="project" value="InterPro"/>
</dbReference>
<feature type="compositionally biased region" description="Basic and acidic residues" evidence="7">
    <location>
        <begin position="451"/>
        <end position="464"/>
    </location>
</feature>
<comment type="cofactor">
    <cofactor evidence="1">
        <name>FMN</name>
        <dbReference type="ChEBI" id="CHEBI:58210"/>
    </cofactor>
</comment>
<dbReference type="Proteomes" id="UP000838412">
    <property type="component" value="Chromosome 7"/>
</dbReference>
<keyword evidence="5" id="KW-0560">Oxidoreductase</keyword>
<keyword evidence="2" id="KW-0285">Flavoprotein</keyword>
<feature type="region of interest" description="Disordered" evidence="7">
    <location>
        <begin position="451"/>
        <end position="547"/>
    </location>
</feature>
<keyword evidence="10" id="KW-1185">Reference proteome</keyword>
<dbReference type="AlphaFoldDB" id="A0A8K0F131"/>
<evidence type="ECO:0000256" key="5">
    <source>
        <dbReference type="ARBA" id="ARBA00023002"/>
    </source>
</evidence>
<dbReference type="PANTHER" id="PTHR45936:SF1">
    <property type="entry name" value="TRNA-DIHYDROURIDINE(20) SYNTHASE [NAD(P)+]-LIKE"/>
    <property type="match status" value="1"/>
</dbReference>
<protein>
    <submittedName>
        <fullName evidence="9">DUS2 protein</fullName>
    </submittedName>
</protein>
<dbReference type="GO" id="GO:0005737">
    <property type="term" value="C:cytoplasm"/>
    <property type="evidence" value="ECO:0007669"/>
    <property type="project" value="TreeGrafter"/>
</dbReference>
<dbReference type="InterPro" id="IPR035587">
    <property type="entry name" value="DUS-like_FMN-bd"/>
</dbReference>
<dbReference type="GO" id="GO:0017150">
    <property type="term" value="F:tRNA dihydrouridine synthase activity"/>
    <property type="evidence" value="ECO:0007669"/>
    <property type="project" value="InterPro"/>
</dbReference>
<evidence type="ECO:0000259" key="8">
    <source>
        <dbReference type="PROSITE" id="PS50137"/>
    </source>
</evidence>
<evidence type="ECO:0000313" key="9">
    <source>
        <dbReference type="EMBL" id="CAH1270053.1"/>
    </source>
</evidence>
<dbReference type="SUPFAM" id="SSF51395">
    <property type="entry name" value="FMN-linked oxidoreductases"/>
    <property type="match status" value="1"/>
</dbReference>
<keyword evidence="6" id="KW-0694">RNA-binding</keyword>
<dbReference type="SUPFAM" id="SSF54768">
    <property type="entry name" value="dsRNA-binding domain-like"/>
    <property type="match status" value="1"/>
</dbReference>
<dbReference type="CDD" id="cd19871">
    <property type="entry name" value="DSRM_DUS2L"/>
    <property type="match status" value="1"/>
</dbReference>
<dbReference type="InterPro" id="IPR013785">
    <property type="entry name" value="Aldolase_TIM"/>
</dbReference>
<dbReference type="InterPro" id="IPR018517">
    <property type="entry name" value="tRNA_hU_synthase_CS"/>
</dbReference>
<feature type="compositionally biased region" description="Basic and acidic residues" evidence="7">
    <location>
        <begin position="490"/>
        <end position="500"/>
    </location>
</feature>
<feature type="domain" description="DRBM" evidence="8">
    <location>
        <begin position="373"/>
        <end position="440"/>
    </location>
</feature>
<dbReference type="InterPro" id="IPR044463">
    <property type="entry name" value="DUS2_DSRM"/>
</dbReference>
<gene>
    <name evidence="9" type="primary">DUS2</name>
    <name evidence="9" type="ORF">BLAG_LOCUS22485</name>
</gene>
<keyword evidence="4" id="KW-0819">tRNA processing</keyword>
<dbReference type="Gene3D" id="3.30.160.20">
    <property type="match status" value="1"/>
</dbReference>
<evidence type="ECO:0000313" key="10">
    <source>
        <dbReference type="Proteomes" id="UP000838412"/>
    </source>
</evidence>
<dbReference type="Pfam" id="PF01207">
    <property type="entry name" value="Dus"/>
    <property type="match status" value="1"/>
</dbReference>
<dbReference type="GO" id="GO:0050660">
    <property type="term" value="F:flavin adenine dinucleotide binding"/>
    <property type="evidence" value="ECO:0007669"/>
    <property type="project" value="InterPro"/>
</dbReference>
<dbReference type="OrthoDB" id="10262250at2759"/>
<evidence type="ECO:0000256" key="4">
    <source>
        <dbReference type="ARBA" id="ARBA00022694"/>
    </source>
</evidence>
<reference evidence="9" key="1">
    <citation type="submission" date="2022-01" db="EMBL/GenBank/DDBJ databases">
        <authorList>
            <person name="Braso-Vives M."/>
        </authorList>
    </citation>
    <scope>NUCLEOTIDE SEQUENCE</scope>
</reference>
<evidence type="ECO:0000256" key="6">
    <source>
        <dbReference type="PROSITE-ProRule" id="PRU00266"/>
    </source>
</evidence>
<dbReference type="PROSITE" id="PS50137">
    <property type="entry name" value="DS_RBD"/>
    <property type="match status" value="1"/>
</dbReference>
<feature type="compositionally biased region" description="Basic and acidic residues" evidence="7">
    <location>
        <begin position="523"/>
        <end position="547"/>
    </location>
</feature>
<accession>A0A8K0F131</accession>
<dbReference type="InterPro" id="IPR014720">
    <property type="entry name" value="dsRBD_dom"/>
</dbReference>
<evidence type="ECO:0000256" key="7">
    <source>
        <dbReference type="SAM" id="MobiDB-lite"/>
    </source>
</evidence>
<dbReference type="EMBL" id="OV696692">
    <property type="protein sequence ID" value="CAH1270053.1"/>
    <property type="molecule type" value="Genomic_DNA"/>
</dbReference>
<proteinExistence type="predicted"/>
<evidence type="ECO:0000256" key="2">
    <source>
        <dbReference type="ARBA" id="ARBA00022630"/>
    </source>
</evidence>
<dbReference type="InterPro" id="IPR052582">
    <property type="entry name" value="tRNA-DUS-like"/>
</dbReference>
<name>A0A8K0F131_BRALA</name>